<dbReference type="SMART" id="SM00448">
    <property type="entry name" value="REC"/>
    <property type="match status" value="1"/>
</dbReference>
<evidence type="ECO:0000256" key="3">
    <source>
        <dbReference type="PROSITE-ProRule" id="PRU00169"/>
    </source>
</evidence>
<dbReference type="Pfam" id="PF00072">
    <property type="entry name" value="Response_reg"/>
    <property type="match status" value="1"/>
</dbReference>
<dbReference type="InterPro" id="IPR001789">
    <property type="entry name" value="Sig_transdc_resp-reg_receiver"/>
</dbReference>
<evidence type="ECO:0000259" key="4">
    <source>
        <dbReference type="PROSITE" id="PS50110"/>
    </source>
</evidence>
<protein>
    <submittedName>
        <fullName evidence="5">Response regulator</fullName>
    </submittedName>
</protein>
<organism evidence="5 6">
    <name type="scientific">Pseudomonas typographi</name>
    <dbReference type="NCBI Taxonomy" id="2715964"/>
    <lineage>
        <taxon>Bacteria</taxon>
        <taxon>Pseudomonadati</taxon>
        <taxon>Pseudomonadota</taxon>
        <taxon>Gammaproteobacteria</taxon>
        <taxon>Pseudomonadales</taxon>
        <taxon>Pseudomonadaceae</taxon>
        <taxon>Pseudomonas</taxon>
    </lineage>
</organism>
<reference evidence="5 6" key="1">
    <citation type="journal article" date="2020" name="Insects">
        <title>Bacteria Belonging to Pseudomonas typographi sp. nov. from the Bark Beetle Ips typographus Have Genomic Potential to Aid in the Host Ecology.</title>
        <authorList>
            <person name="Peral-Aranega E."/>
            <person name="Saati-Santamaria Z."/>
            <person name="Kolarik M."/>
            <person name="Rivas R."/>
            <person name="Garcia-Fraile P."/>
        </authorList>
    </citation>
    <scope>NUCLEOTIDE SEQUENCE [LARGE SCALE GENOMIC DNA]</scope>
    <source>
        <strain evidence="5 6">CA3A</strain>
    </source>
</reference>
<feature type="domain" description="Response regulatory" evidence="4">
    <location>
        <begin position="9"/>
        <end position="125"/>
    </location>
</feature>
<keyword evidence="6" id="KW-1185">Reference proteome</keyword>
<dbReference type="CDD" id="cd17574">
    <property type="entry name" value="REC_OmpR"/>
    <property type="match status" value="1"/>
</dbReference>
<keyword evidence="1 3" id="KW-0597">Phosphoprotein</keyword>
<dbReference type="PANTHER" id="PTHR44591">
    <property type="entry name" value="STRESS RESPONSE REGULATOR PROTEIN 1"/>
    <property type="match status" value="1"/>
</dbReference>
<dbReference type="EMBL" id="JAAOCA010000007">
    <property type="protein sequence ID" value="MBD1598578.1"/>
    <property type="molecule type" value="Genomic_DNA"/>
</dbReference>
<sequence>MEQHSKALKVMVVDDSKTIRRTAQALLQEAGCEVITAIDGFDALARIVDQHPRIIFVDVMMPRLDGYQTCALIKHNSYFRATPVVMLSSRDGLFDKAKGRVVGADQFLTKPFSKEQLLGAIQALVPGFAAAQGQGPEAHLAERQPPQG</sequence>
<keyword evidence="2" id="KW-0902">Two-component regulatory system</keyword>
<evidence type="ECO:0000313" key="6">
    <source>
        <dbReference type="Proteomes" id="UP000805841"/>
    </source>
</evidence>
<dbReference type="RefSeq" id="WP_190419045.1">
    <property type="nucleotide sequence ID" value="NZ_JAAOCA010000007.1"/>
</dbReference>
<dbReference type="Proteomes" id="UP000805841">
    <property type="component" value="Unassembled WGS sequence"/>
</dbReference>
<name>A0ABR7YZF4_9PSED</name>
<dbReference type="PROSITE" id="PS50110">
    <property type="entry name" value="RESPONSE_REGULATORY"/>
    <property type="match status" value="1"/>
</dbReference>
<dbReference type="SUPFAM" id="SSF52172">
    <property type="entry name" value="CheY-like"/>
    <property type="match status" value="1"/>
</dbReference>
<dbReference type="Gene3D" id="3.40.50.2300">
    <property type="match status" value="1"/>
</dbReference>
<evidence type="ECO:0000313" key="5">
    <source>
        <dbReference type="EMBL" id="MBD1598578.1"/>
    </source>
</evidence>
<proteinExistence type="predicted"/>
<evidence type="ECO:0000256" key="2">
    <source>
        <dbReference type="ARBA" id="ARBA00023012"/>
    </source>
</evidence>
<dbReference type="InterPro" id="IPR011006">
    <property type="entry name" value="CheY-like_superfamily"/>
</dbReference>
<accession>A0ABR7YZF4</accession>
<gene>
    <name evidence="5" type="ORF">HAQ05_07655</name>
</gene>
<dbReference type="PANTHER" id="PTHR44591:SF14">
    <property type="entry name" value="PROTEIN PILG"/>
    <property type="match status" value="1"/>
</dbReference>
<dbReference type="InterPro" id="IPR050595">
    <property type="entry name" value="Bact_response_regulator"/>
</dbReference>
<feature type="modified residue" description="4-aspartylphosphate" evidence="3">
    <location>
        <position position="58"/>
    </location>
</feature>
<evidence type="ECO:0000256" key="1">
    <source>
        <dbReference type="ARBA" id="ARBA00022553"/>
    </source>
</evidence>
<comment type="caution">
    <text evidence="5">The sequence shown here is derived from an EMBL/GenBank/DDBJ whole genome shotgun (WGS) entry which is preliminary data.</text>
</comment>